<protein>
    <submittedName>
        <fullName evidence="1">Uncharacterized protein</fullName>
    </submittedName>
</protein>
<name>A0A7S0NN68_9EUKA</name>
<sequence length="269" mass="29327">MAGSEAAGSEAAATHTANERTGVTQCYSFLLGSHLRLGMASPVQKLPQEILRHICGLVLKGVGWHFHSCVAIGIVDLWLLDSAPKNRPPRAILQHQRPGEPTATRFLGLLRLEEVPTVGGALCKWGYDLDNGGCPLLFYWTHKATGIEPDRPLAASKQQLGATKVKGDLAFILPDPKPAVSKAHNRRRSGFRSHGFIDIRVIGISHEGVRLARIQHEGTRCCHPSLSSELLLPLAADSSRSATTLAERAQRLFNGMPGATEWDWEQRAD</sequence>
<organism evidence="1">
    <name type="scientific">Calcidiscus leptoporus</name>
    <dbReference type="NCBI Taxonomy" id="127549"/>
    <lineage>
        <taxon>Eukaryota</taxon>
        <taxon>Haptista</taxon>
        <taxon>Haptophyta</taxon>
        <taxon>Prymnesiophyceae</taxon>
        <taxon>Coccolithales</taxon>
        <taxon>Calcidiscaceae</taxon>
        <taxon>Calcidiscus</taxon>
    </lineage>
</organism>
<dbReference type="EMBL" id="HBER01000757">
    <property type="protein sequence ID" value="CAD8522786.1"/>
    <property type="molecule type" value="Transcribed_RNA"/>
</dbReference>
<evidence type="ECO:0000313" key="1">
    <source>
        <dbReference type="EMBL" id="CAD8522786.1"/>
    </source>
</evidence>
<reference evidence="1" key="1">
    <citation type="submission" date="2021-01" db="EMBL/GenBank/DDBJ databases">
        <authorList>
            <person name="Corre E."/>
            <person name="Pelletier E."/>
            <person name="Niang G."/>
            <person name="Scheremetjew M."/>
            <person name="Finn R."/>
            <person name="Kale V."/>
            <person name="Holt S."/>
            <person name="Cochrane G."/>
            <person name="Meng A."/>
            <person name="Brown T."/>
            <person name="Cohen L."/>
        </authorList>
    </citation>
    <scope>NUCLEOTIDE SEQUENCE</scope>
    <source>
        <strain evidence="1">RCC1130</strain>
    </source>
</reference>
<accession>A0A7S0NN68</accession>
<dbReference type="AlphaFoldDB" id="A0A7S0NN68"/>
<gene>
    <name evidence="1" type="ORF">CLEP1334_LOCUS423</name>
</gene>
<proteinExistence type="predicted"/>